<feature type="region of interest" description="Disordered" evidence="1">
    <location>
        <begin position="1"/>
        <end position="24"/>
    </location>
</feature>
<evidence type="ECO:0000313" key="3">
    <source>
        <dbReference type="Proteomes" id="UP001234989"/>
    </source>
</evidence>
<name>A0AAF0PZL2_SOLVR</name>
<dbReference type="EMBL" id="CP133613">
    <property type="protein sequence ID" value="WMV13861.1"/>
    <property type="molecule type" value="Genomic_DNA"/>
</dbReference>
<dbReference type="Proteomes" id="UP001234989">
    <property type="component" value="Chromosome 2"/>
</dbReference>
<organism evidence="2 3">
    <name type="scientific">Solanum verrucosum</name>
    <dbReference type="NCBI Taxonomy" id="315347"/>
    <lineage>
        <taxon>Eukaryota</taxon>
        <taxon>Viridiplantae</taxon>
        <taxon>Streptophyta</taxon>
        <taxon>Embryophyta</taxon>
        <taxon>Tracheophyta</taxon>
        <taxon>Spermatophyta</taxon>
        <taxon>Magnoliopsida</taxon>
        <taxon>eudicotyledons</taxon>
        <taxon>Gunneridae</taxon>
        <taxon>Pentapetalae</taxon>
        <taxon>asterids</taxon>
        <taxon>lamiids</taxon>
        <taxon>Solanales</taxon>
        <taxon>Solanaceae</taxon>
        <taxon>Solanoideae</taxon>
        <taxon>Solaneae</taxon>
        <taxon>Solanum</taxon>
    </lineage>
</organism>
<reference evidence="2" key="1">
    <citation type="submission" date="2023-08" db="EMBL/GenBank/DDBJ databases">
        <title>A de novo genome assembly of Solanum verrucosum Schlechtendal, a Mexican diploid species geographically isolated from the other diploid A-genome species in potato relatives.</title>
        <authorList>
            <person name="Hosaka K."/>
        </authorList>
    </citation>
    <scope>NUCLEOTIDE SEQUENCE</scope>
    <source>
        <tissue evidence="2">Young leaves</tissue>
    </source>
</reference>
<proteinExistence type="predicted"/>
<evidence type="ECO:0000313" key="2">
    <source>
        <dbReference type="EMBL" id="WMV13861.1"/>
    </source>
</evidence>
<dbReference type="AlphaFoldDB" id="A0AAF0PZL2"/>
<protein>
    <recommendedName>
        <fullName evidence="4">Gag-pol polyprotein</fullName>
    </recommendedName>
</protein>
<evidence type="ECO:0000256" key="1">
    <source>
        <dbReference type="SAM" id="MobiDB-lite"/>
    </source>
</evidence>
<feature type="compositionally biased region" description="Low complexity" evidence="1">
    <location>
        <begin position="9"/>
        <end position="19"/>
    </location>
</feature>
<keyword evidence="3" id="KW-1185">Reference proteome</keyword>
<evidence type="ECO:0008006" key="4">
    <source>
        <dbReference type="Google" id="ProtNLM"/>
    </source>
</evidence>
<gene>
    <name evidence="2" type="ORF">MTR67_007246</name>
</gene>
<sequence>MPHPRAYRRNANAFNTNANPPVPDQEVPVLTNASGGSVVARVRDFVRMNPPEFLGSHIGGDPQNFINEVKKIFGVMQVAGNDRVELSSYQLKDVSHIWFTQ</sequence>
<accession>A0AAF0PZL2</accession>